<evidence type="ECO:0000256" key="2">
    <source>
        <dbReference type="ARBA" id="ARBA00005697"/>
    </source>
</evidence>
<evidence type="ECO:0000313" key="8">
    <source>
        <dbReference type="EMBL" id="QQF81603.1"/>
    </source>
</evidence>
<dbReference type="EMBL" id="CP066558">
    <property type="protein sequence ID" value="QQF81603.1"/>
    <property type="molecule type" value="Genomic_DNA"/>
</dbReference>
<comment type="similarity">
    <text evidence="2">Belongs to the nucleobase:cation symporter-2 (NCS2) (TC 2.A.40) family. Azg-like subfamily.</text>
</comment>
<dbReference type="PANTHER" id="PTHR43337">
    <property type="entry name" value="XANTHINE/URACIL PERMEASE C887.17-RELATED"/>
    <property type="match status" value="1"/>
</dbReference>
<feature type="transmembrane region" description="Helical" evidence="7">
    <location>
        <begin position="244"/>
        <end position="267"/>
    </location>
</feature>
<proteinExistence type="inferred from homology"/>
<name>A0A9Q7E408_HISSO</name>
<feature type="transmembrane region" description="Helical" evidence="7">
    <location>
        <begin position="377"/>
        <end position="404"/>
    </location>
</feature>
<keyword evidence="5 7" id="KW-1133">Transmembrane helix</keyword>
<feature type="transmembrane region" description="Helical" evidence="7">
    <location>
        <begin position="416"/>
        <end position="436"/>
    </location>
</feature>
<feature type="transmembrane region" description="Helical" evidence="7">
    <location>
        <begin position="50"/>
        <end position="69"/>
    </location>
</feature>
<keyword evidence="6 7" id="KW-0472">Membrane</keyword>
<comment type="subcellular location">
    <subcellularLocation>
        <location evidence="1">Membrane</location>
        <topology evidence="1">Multi-pass membrane protein</topology>
    </subcellularLocation>
</comment>
<evidence type="ECO:0000256" key="3">
    <source>
        <dbReference type="ARBA" id="ARBA00022448"/>
    </source>
</evidence>
<dbReference type="PANTHER" id="PTHR43337:SF4">
    <property type="entry name" value="GUANINE_HYPOXANTHINE PERMEASE GHXQ"/>
    <property type="match status" value="1"/>
</dbReference>
<protein>
    <submittedName>
        <fullName evidence="8">NCS2 family permease</fullName>
    </submittedName>
</protein>
<dbReference type="OrthoDB" id="9808458at2"/>
<reference evidence="8 9" key="1">
    <citation type="submission" date="2020-12" db="EMBL/GenBank/DDBJ databases">
        <title>ASc-MMNZ-VFA-070.</title>
        <authorList>
            <person name="Schryvers A."/>
            <person name="Mostafa Nazari M."/>
            <person name="Farshchi Andisi V."/>
            <person name="Timsit E."/>
            <person name="Walter Morck D."/>
        </authorList>
    </citation>
    <scope>NUCLEOTIDE SEQUENCE [LARGE SCALE GENOMIC DNA]</scope>
    <source>
        <strain evidence="8 9">ASc-MMNZ-VFA-070</strain>
    </source>
</reference>
<dbReference type="InterPro" id="IPR045018">
    <property type="entry name" value="Azg-like"/>
</dbReference>
<dbReference type="RefSeq" id="WP_075293816.1">
    <property type="nucleotide sequence ID" value="NZ_CP018802.1"/>
</dbReference>
<feature type="transmembrane region" description="Helical" evidence="7">
    <location>
        <begin position="98"/>
        <end position="120"/>
    </location>
</feature>
<dbReference type="GO" id="GO:0005886">
    <property type="term" value="C:plasma membrane"/>
    <property type="evidence" value="ECO:0007669"/>
    <property type="project" value="TreeGrafter"/>
</dbReference>
<feature type="transmembrane region" description="Helical" evidence="7">
    <location>
        <begin position="169"/>
        <end position="187"/>
    </location>
</feature>
<organism evidence="8 9">
    <name type="scientific">Histophilus somni</name>
    <name type="common">Haemophilus somnus</name>
    <dbReference type="NCBI Taxonomy" id="731"/>
    <lineage>
        <taxon>Bacteria</taxon>
        <taxon>Pseudomonadati</taxon>
        <taxon>Pseudomonadota</taxon>
        <taxon>Gammaproteobacteria</taxon>
        <taxon>Pasteurellales</taxon>
        <taxon>Pasteurellaceae</taxon>
        <taxon>Histophilus</taxon>
    </lineage>
</organism>
<sequence length="437" mass="45333">MSLEKTFELTKRGSNVRQEIIAGLTTFLAMVYSVIVVPNMLSAAGFPAESVFIATCLVAGLGSILIGLWANAPMAIGCAISLTAFTAFSLVLGQGVSIPVALGAVFLMGIVFTLISATGIRSWILRNLPSSIAHGAGIGIGLFLLLIATTNVGIIVANQNGLLVKFGDFTSFSVLMSLVGLAVIIGLEKMQVKGGILWVMIAITIAGLIWDQNVQFKGEIFRLPTFGEQSLFLELDIMGALQPAILPVVFALVMTAVFDATGTIRAVAGQANLLDKDGQIINGGKALTADSVSSLLSGTLGTAPAAVYIESAAGTAAGGKTGMTAIVVGILFLLMLFFQPLASLVPNYATAPALMYVGLLMLSNVSKLDFSDFVGAMSGLVCGVFIVLTANIVTGIMLGFATLVIGRLVCGDWKKLNVGTVIIAIVLVAFYIGGWAI</sequence>
<feature type="transmembrane region" description="Helical" evidence="7">
    <location>
        <begin position="132"/>
        <end position="157"/>
    </location>
</feature>
<evidence type="ECO:0000313" key="9">
    <source>
        <dbReference type="Proteomes" id="UP000595373"/>
    </source>
</evidence>
<evidence type="ECO:0000256" key="6">
    <source>
        <dbReference type="ARBA" id="ARBA00023136"/>
    </source>
</evidence>
<dbReference type="Proteomes" id="UP000595373">
    <property type="component" value="Chromosome"/>
</dbReference>
<dbReference type="GO" id="GO:0015208">
    <property type="term" value="F:guanine transmembrane transporter activity"/>
    <property type="evidence" value="ECO:0007669"/>
    <property type="project" value="TreeGrafter"/>
</dbReference>
<evidence type="ECO:0000256" key="4">
    <source>
        <dbReference type="ARBA" id="ARBA00022692"/>
    </source>
</evidence>
<evidence type="ECO:0000256" key="5">
    <source>
        <dbReference type="ARBA" id="ARBA00022989"/>
    </source>
</evidence>
<feature type="transmembrane region" description="Helical" evidence="7">
    <location>
        <begin position="74"/>
        <end position="92"/>
    </location>
</feature>
<feature type="transmembrane region" description="Helical" evidence="7">
    <location>
        <begin position="194"/>
        <end position="210"/>
    </location>
</feature>
<evidence type="ECO:0000256" key="1">
    <source>
        <dbReference type="ARBA" id="ARBA00004141"/>
    </source>
</evidence>
<feature type="transmembrane region" description="Helical" evidence="7">
    <location>
        <begin position="321"/>
        <end position="338"/>
    </location>
</feature>
<keyword evidence="9" id="KW-1185">Reference proteome</keyword>
<dbReference type="InterPro" id="IPR006043">
    <property type="entry name" value="NCS2"/>
</dbReference>
<evidence type="ECO:0000256" key="7">
    <source>
        <dbReference type="SAM" id="Phobius"/>
    </source>
</evidence>
<dbReference type="Pfam" id="PF00860">
    <property type="entry name" value="Xan_ur_permease"/>
    <property type="match status" value="1"/>
</dbReference>
<accession>A0A9Q7E408</accession>
<dbReference type="AlphaFoldDB" id="A0A9Q7E408"/>
<keyword evidence="3" id="KW-0813">Transport</keyword>
<gene>
    <name evidence="8" type="ORF">JFL49_05780</name>
</gene>
<keyword evidence="4 7" id="KW-0812">Transmembrane</keyword>
<feature type="transmembrane region" description="Helical" evidence="7">
    <location>
        <begin position="345"/>
        <end position="365"/>
    </location>
</feature>
<feature type="transmembrane region" description="Helical" evidence="7">
    <location>
        <begin position="20"/>
        <end position="38"/>
    </location>
</feature>